<dbReference type="InterPro" id="IPR046542">
    <property type="entry name" value="DUF6801"/>
</dbReference>
<name>A0ABN3VE62_9PSEU</name>
<proteinExistence type="predicted"/>
<protein>
    <recommendedName>
        <fullName evidence="1">DUF6801 domain-containing protein</fullName>
    </recommendedName>
</protein>
<dbReference type="EMBL" id="BAAAUX010000014">
    <property type="protein sequence ID" value="GAA2796256.1"/>
    <property type="molecule type" value="Genomic_DNA"/>
</dbReference>
<keyword evidence="3" id="KW-1185">Reference proteome</keyword>
<evidence type="ECO:0000259" key="1">
    <source>
        <dbReference type="Pfam" id="PF20611"/>
    </source>
</evidence>
<comment type="caution">
    <text evidence="2">The sequence shown here is derived from an EMBL/GenBank/DDBJ whole genome shotgun (WGS) entry which is preliminary data.</text>
</comment>
<accession>A0ABN3VE62</accession>
<organism evidence="2 3">
    <name type="scientific">Saccharopolyspora taberi</name>
    <dbReference type="NCBI Taxonomy" id="60895"/>
    <lineage>
        <taxon>Bacteria</taxon>
        <taxon>Bacillati</taxon>
        <taxon>Actinomycetota</taxon>
        <taxon>Actinomycetes</taxon>
        <taxon>Pseudonocardiales</taxon>
        <taxon>Pseudonocardiaceae</taxon>
        <taxon>Saccharopolyspora</taxon>
    </lineage>
</organism>
<dbReference type="Proteomes" id="UP001500979">
    <property type="component" value="Unassembled WGS sequence"/>
</dbReference>
<sequence length="379" mass="38519">MTAVAGTVSHTTATTCAFPQGAEQVRAAVSATFPASAAPGPVRATGLSVALELPEPLVNALRASGTSRIGGTVDIRLTARHDGVVTDVSTGPVRIADTELPASGGLRIDVRGDSPAVTASGDVVFELHGVAAALTLHDPASGVACDPAAAQPAVLAEVPVAGATGPGAAPEPRPAPAAPAGLPVSYWIDNSVTRIQKLGSDMSIGRGRFDASADITQKPYPITGTLQMPPADGYFVTFGFVPVTNAVEMVQDGETTGNLSNIQFVPGGIAADVHTTIPVAINVRQINVDGVPVDPGPNCRTATPAAIDINARLTFLQDPSKVPPVPIETTFEIPPFAGCGATEDLDPLLTGLISGPGNKLTSTLVLRCFRNQNCPPEGA</sequence>
<dbReference type="Pfam" id="PF20611">
    <property type="entry name" value="DUF6801"/>
    <property type="match status" value="1"/>
</dbReference>
<reference evidence="2 3" key="1">
    <citation type="journal article" date="2019" name="Int. J. Syst. Evol. Microbiol.">
        <title>The Global Catalogue of Microorganisms (GCM) 10K type strain sequencing project: providing services to taxonomists for standard genome sequencing and annotation.</title>
        <authorList>
            <consortium name="The Broad Institute Genomics Platform"/>
            <consortium name="The Broad Institute Genome Sequencing Center for Infectious Disease"/>
            <person name="Wu L."/>
            <person name="Ma J."/>
        </authorList>
    </citation>
    <scope>NUCLEOTIDE SEQUENCE [LARGE SCALE GENOMIC DNA]</scope>
    <source>
        <strain evidence="2 3">JCM 9383</strain>
    </source>
</reference>
<evidence type="ECO:0000313" key="3">
    <source>
        <dbReference type="Proteomes" id="UP001500979"/>
    </source>
</evidence>
<gene>
    <name evidence="2" type="ORF">GCM10010470_34240</name>
</gene>
<feature type="domain" description="DUF6801" evidence="1">
    <location>
        <begin position="15"/>
        <end position="139"/>
    </location>
</feature>
<evidence type="ECO:0000313" key="2">
    <source>
        <dbReference type="EMBL" id="GAA2796256.1"/>
    </source>
</evidence>